<accession>A0A9D2DCJ6</accession>
<evidence type="ECO:0000259" key="2">
    <source>
        <dbReference type="SMART" id="SM00245"/>
    </source>
</evidence>
<protein>
    <recommendedName>
        <fullName evidence="2">Tail specific protease domain-containing protein</fullName>
    </recommendedName>
</protein>
<dbReference type="SMART" id="SM00245">
    <property type="entry name" value="TSPc"/>
    <property type="match status" value="1"/>
</dbReference>
<feature type="domain" description="Tail specific protease" evidence="2">
    <location>
        <begin position="164"/>
        <end position="375"/>
    </location>
</feature>
<dbReference type="PANTHER" id="PTHR32060">
    <property type="entry name" value="TAIL-SPECIFIC PROTEASE"/>
    <property type="match status" value="1"/>
</dbReference>
<dbReference type="GO" id="GO:0008236">
    <property type="term" value="F:serine-type peptidase activity"/>
    <property type="evidence" value="ECO:0007669"/>
    <property type="project" value="InterPro"/>
</dbReference>
<sequence>MKRILFRVVLLLLAGGLFGCRKETPATMDPNDTSCSTWLDVFDSFWEGMNYSYAFWDIDPTDWDEVYRTYRPRFAELGEWNGEHLEEARLMLEEITANLIDHHYSLALFDPETGEVACTIRPALNELRQRDYYHDPMPTQQFYDIISSYGATGRVTRLIGGTSAAPISQPLMMVSFLIDDVAYLYFDRFILSELFLVADETDNAIRAWRNFWDMIETTPNLRGILIDVRDNQGGYLSDMRELAGRLTAEEHLFGYSRTKSGLGRLDYTPWLPLTLTPTTPGYSAAGDLPVVLLTSLYSISMAELTAMAIHSLPNGHLIGERTYGGTGYIYSNFHIAYAGRFQNEALLVYMTSSMSRDAEGTCLEGIGITPDREALFDAEQFAAGTDTQLEAALDYIRSLEQ</sequence>
<dbReference type="Gene3D" id="3.30.750.44">
    <property type="match status" value="1"/>
</dbReference>
<reference evidence="3" key="2">
    <citation type="submission" date="2021-04" db="EMBL/GenBank/DDBJ databases">
        <authorList>
            <person name="Gilroy R."/>
        </authorList>
    </citation>
    <scope>NUCLEOTIDE SEQUENCE</scope>
    <source>
        <strain evidence="3">ChiHjej11B10-19426</strain>
    </source>
</reference>
<dbReference type="EMBL" id="DXCC01000002">
    <property type="protein sequence ID" value="HIZ14374.1"/>
    <property type="molecule type" value="Genomic_DNA"/>
</dbReference>
<dbReference type="InterPro" id="IPR005151">
    <property type="entry name" value="Tail-specific_protease"/>
</dbReference>
<evidence type="ECO:0000313" key="4">
    <source>
        <dbReference type="Proteomes" id="UP000824014"/>
    </source>
</evidence>
<evidence type="ECO:0000256" key="1">
    <source>
        <dbReference type="SAM" id="SignalP"/>
    </source>
</evidence>
<evidence type="ECO:0000313" key="3">
    <source>
        <dbReference type="EMBL" id="HIZ14374.1"/>
    </source>
</evidence>
<proteinExistence type="predicted"/>
<dbReference type="Gene3D" id="3.90.226.10">
    <property type="entry name" value="2-enoyl-CoA Hydratase, Chain A, domain 1"/>
    <property type="match status" value="1"/>
</dbReference>
<comment type="caution">
    <text evidence="3">The sequence shown here is derived from an EMBL/GenBank/DDBJ whole genome shotgun (WGS) entry which is preliminary data.</text>
</comment>
<dbReference type="GO" id="GO:0007165">
    <property type="term" value="P:signal transduction"/>
    <property type="evidence" value="ECO:0007669"/>
    <property type="project" value="TreeGrafter"/>
</dbReference>
<feature type="chain" id="PRO_5038876159" description="Tail specific protease domain-containing protein" evidence="1">
    <location>
        <begin position="20"/>
        <end position="401"/>
    </location>
</feature>
<dbReference type="AlphaFoldDB" id="A0A9D2DCJ6"/>
<gene>
    <name evidence="3" type="ORF">H9816_00430</name>
</gene>
<keyword evidence="1" id="KW-0732">Signal</keyword>
<dbReference type="InterPro" id="IPR029045">
    <property type="entry name" value="ClpP/crotonase-like_dom_sf"/>
</dbReference>
<dbReference type="Proteomes" id="UP000824014">
    <property type="component" value="Unassembled WGS sequence"/>
</dbReference>
<dbReference type="PANTHER" id="PTHR32060:SF30">
    <property type="entry name" value="CARBOXY-TERMINAL PROCESSING PROTEASE CTPA"/>
    <property type="match status" value="1"/>
</dbReference>
<dbReference type="PROSITE" id="PS51257">
    <property type="entry name" value="PROKAR_LIPOPROTEIN"/>
    <property type="match status" value="1"/>
</dbReference>
<dbReference type="GO" id="GO:0030288">
    <property type="term" value="C:outer membrane-bounded periplasmic space"/>
    <property type="evidence" value="ECO:0007669"/>
    <property type="project" value="TreeGrafter"/>
</dbReference>
<reference evidence="3" key="1">
    <citation type="journal article" date="2021" name="PeerJ">
        <title>Extensive microbial diversity within the chicken gut microbiome revealed by metagenomics and culture.</title>
        <authorList>
            <person name="Gilroy R."/>
            <person name="Ravi A."/>
            <person name="Getino M."/>
            <person name="Pursley I."/>
            <person name="Horton D.L."/>
            <person name="Alikhan N.F."/>
            <person name="Baker D."/>
            <person name="Gharbi K."/>
            <person name="Hall N."/>
            <person name="Watson M."/>
            <person name="Adriaenssens E.M."/>
            <person name="Foster-Nyarko E."/>
            <person name="Jarju S."/>
            <person name="Secka A."/>
            <person name="Antonio M."/>
            <person name="Oren A."/>
            <person name="Chaudhuri R.R."/>
            <person name="La Ragione R."/>
            <person name="Hildebrand F."/>
            <person name="Pallen M.J."/>
        </authorList>
    </citation>
    <scope>NUCLEOTIDE SEQUENCE</scope>
    <source>
        <strain evidence="3">ChiHjej11B10-19426</strain>
    </source>
</reference>
<dbReference type="GO" id="GO:0006508">
    <property type="term" value="P:proteolysis"/>
    <property type="evidence" value="ECO:0007669"/>
    <property type="project" value="InterPro"/>
</dbReference>
<dbReference type="SUPFAM" id="SSF52096">
    <property type="entry name" value="ClpP/crotonase"/>
    <property type="match status" value="1"/>
</dbReference>
<dbReference type="GO" id="GO:0004175">
    <property type="term" value="F:endopeptidase activity"/>
    <property type="evidence" value="ECO:0007669"/>
    <property type="project" value="TreeGrafter"/>
</dbReference>
<feature type="signal peptide" evidence="1">
    <location>
        <begin position="1"/>
        <end position="19"/>
    </location>
</feature>
<name>A0A9D2DCJ6_9BACT</name>
<organism evidence="3 4">
    <name type="scientific">Candidatus Tidjanibacter faecipullorum</name>
    <dbReference type="NCBI Taxonomy" id="2838766"/>
    <lineage>
        <taxon>Bacteria</taxon>
        <taxon>Pseudomonadati</taxon>
        <taxon>Bacteroidota</taxon>
        <taxon>Bacteroidia</taxon>
        <taxon>Bacteroidales</taxon>
        <taxon>Rikenellaceae</taxon>
        <taxon>Tidjanibacter</taxon>
    </lineage>
</organism>
<dbReference type="Pfam" id="PF03572">
    <property type="entry name" value="Peptidase_S41"/>
    <property type="match status" value="1"/>
</dbReference>